<comment type="caution">
    <text evidence="2">The sequence shown here is derived from an EMBL/GenBank/DDBJ whole genome shotgun (WGS) entry which is preliminary data.</text>
</comment>
<dbReference type="Proteomes" id="UP000263094">
    <property type="component" value="Unassembled WGS sequence"/>
</dbReference>
<proteinExistence type="predicted"/>
<organism evidence="2 3">
    <name type="scientific">Streptomyces triticagri</name>
    <dbReference type="NCBI Taxonomy" id="2293568"/>
    <lineage>
        <taxon>Bacteria</taxon>
        <taxon>Bacillati</taxon>
        <taxon>Actinomycetota</taxon>
        <taxon>Actinomycetes</taxon>
        <taxon>Kitasatosporales</taxon>
        <taxon>Streptomycetaceae</taxon>
        <taxon>Streptomyces</taxon>
    </lineage>
</organism>
<gene>
    <name evidence="2" type="ORF">DY218_21265</name>
</gene>
<dbReference type="AlphaFoldDB" id="A0A372M134"/>
<name>A0A372M134_9ACTN</name>
<evidence type="ECO:0000313" key="3">
    <source>
        <dbReference type="Proteomes" id="UP000263094"/>
    </source>
</evidence>
<evidence type="ECO:0000256" key="1">
    <source>
        <dbReference type="SAM" id="SignalP"/>
    </source>
</evidence>
<protein>
    <submittedName>
        <fullName evidence="2">Uncharacterized protein</fullName>
    </submittedName>
</protein>
<accession>A0A372M134</accession>
<keyword evidence="3" id="KW-1185">Reference proteome</keyword>
<reference evidence="2 3" key="1">
    <citation type="submission" date="2018-08" db="EMBL/GenBank/DDBJ databases">
        <title>Isolation, diversity and antifungal activity of Actinobacteria from wheat.</title>
        <authorList>
            <person name="Han C."/>
        </authorList>
    </citation>
    <scope>NUCLEOTIDE SEQUENCE [LARGE SCALE GENOMIC DNA]</scope>
    <source>
        <strain evidence="2 3">NEAU-YY421</strain>
    </source>
</reference>
<sequence>MSGLAGVAASAALVPASAAHAAPRATAAGRPAAEGWQEVAVPPAEPAARFYAVAAAGPALAWAVGAQELQVGSGRPVAHSWDGTAWTETGLGHIEGLAYLHAVAGNTDQAWTVGADADGAYRLFGWGGSTWQEESYPGQGEAGTRLTDVALAADGTLWASGRNGEQAGLLHRPAGGSWQWTPPIPGDAVPAPSGVRVTPGGEVWVYGEVIARWDGDWTVIPRNPGLLATVTGLLPMTHDDIWLTGYGYSPGGPPGKPPAIDFERWNGEEWTDVAAPFSIGMLSGIVADEQGQPELIPGWDFWDQPRAHYLRWNGTEWVGERGPETETTFLPTGLTRIPGPQGGHWAVGTTSFYAQPPAQLRIEHHA</sequence>
<feature type="signal peptide" evidence="1">
    <location>
        <begin position="1"/>
        <end position="21"/>
    </location>
</feature>
<dbReference type="SUPFAM" id="SSF63829">
    <property type="entry name" value="Calcium-dependent phosphotriesterase"/>
    <property type="match status" value="1"/>
</dbReference>
<feature type="chain" id="PRO_5016854052" evidence="1">
    <location>
        <begin position="22"/>
        <end position="366"/>
    </location>
</feature>
<evidence type="ECO:0000313" key="2">
    <source>
        <dbReference type="EMBL" id="RFU84654.1"/>
    </source>
</evidence>
<keyword evidence="1" id="KW-0732">Signal</keyword>
<dbReference type="EMBL" id="QUAK01000116">
    <property type="protein sequence ID" value="RFU84654.1"/>
    <property type="molecule type" value="Genomic_DNA"/>
</dbReference>